<evidence type="ECO:0000256" key="3">
    <source>
        <dbReference type="SAM" id="MobiDB-lite"/>
    </source>
</evidence>
<dbReference type="Proteomes" id="UP000026962">
    <property type="component" value="Chromosome 5"/>
</dbReference>
<dbReference type="GO" id="GO:0008017">
    <property type="term" value="F:microtubule binding"/>
    <property type="evidence" value="ECO:0007669"/>
    <property type="project" value="InterPro"/>
</dbReference>
<dbReference type="OMA" id="HEPHHST"/>
<dbReference type="STRING" id="4537.A0A0E0L551"/>
<sequence length="312" mass="35455">MANSIESKLEKLRSLCLVLGEDFENLLQKELDAPPDNHHYSMKLDLLLERRSDLKSFRLTQVFMFTLKIIKRSQKMPLFADDGDEDPVASLRSVTAQIEEMKNQISSRGSIVTRAVIALNAVDEVKWFRRYSYRAQALSDANHDMHGRAVKAQKLSLKIIGMLNGLEDKVDDWETAERKRFNYNGVELMLTIDVLRRELSMPPEVVHLQLHPAHREYPDVQIDLQPQQFDAPAEDEVVPPPHNPAEDEIILLPLHPIDLNVPRRVRTPRVPVEAAPDGPPQPALAHEPHHSTSDSNSHSEDGDDSDDPDYVP</sequence>
<dbReference type="Gramene" id="OPUNC05G21690.1">
    <property type="protein sequence ID" value="OPUNC05G21690.1"/>
    <property type="gene ID" value="OPUNC05G21690"/>
</dbReference>
<dbReference type="GO" id="GO:0005874">
    <property type="term" value="C:microtubule"/>
    <property type="evidence" value="ECO:0007669"/>
    <property type="project" value="UniProtKB-KW"/>
</dbReference>
<dbReference type="InterPro" id="IPR007145">
    <property type="entry name" value="MAP65_Ase1_PRC1"/>
</dbReference>
<feature type="region of interest" description="Disordered" evidence="3">
    <location>
        <begin position="268"/>
        <end position="312"/>
    </location>
</feature>
<accession>A0A0E0L551</accession>
<comment type="similarity">
    <text evidence="1">Belongs to the MAP65/ASE1 family.</text>
</comment>
<reference evidence="4" key="1">
    <citation type="submission" date="2015-04" db="UniProtKB">
        <authorList>
            <consortium name="EnsemblPlants"/>
        </authorList>
    </citation>
    <scope>IDENTIFICATION</scope>
</reference>
<dbReference type="HOGENOM" id="CLU_768111_0_0_1"/>
<protein>
    <submittedName>
        <fullName evidence="4">Uncharacterized protein</fullName>
    </submittedName>
</protein>
<evidence type="ECO:0000256" key="1">
    <source>
        <dbReference type="ARBA" id="ARBA00006187"/>
    </source>
</evidence>
<proteinExistence type="inferred from homology"/>
<organism evidence="4">
    <name type="scientific">Oryza punctata</name>
    <name type="common">Red rice</name>
    <dbReference type="NCBI Taxonomy" id="4537"/>
    <lineage>
        <taxon>Eukaryota</taxon>
        <taxon>Viridiplantae</taxon>
        <taxon>Streptophyta</taxon>
        <taxon>Embryophyta</taxon>
        <taxon>Tracheophyta</taxon>
        <taxon>Spermatophyta</taxon>
        <taxon>Magnoliopsida</taxon>
        <taxon>Liliopsida</taxon>
        <taxon>Poales</taxon>
        <taxon>Poaceae</taxon>
        <taxon>BOP clade</taxon>
        <taxon>Oryzoideae</taxon>
        <taxon>Oryzeae</taxon>
        <taxon>Oryzinae</taxon>
        <taxon>Oryza</taxon>
    </lineage>
</organism>
<dbReference type="Gene3D" id="1.20.58.1520">
    <property type="match status" value="1"/>
</dbReference>
<feature type="compositionally biased region" description="Acidic residues" evidence="3">
    <location>
        <begin position="301"/>
        <end position="312"/>
    </location>
</feature>
<name>A0A0E0L551_ORYPU</name>
<evidence type="ECO:0000256" key="2">
    <source>
        <dbReference type="ARBA" id="ARBA00022701"/>
    </source>
</evidence>
<keyword evidence="5" id="KW-1185">Reference proteome</keyword>
<dbReference type="EnsemblPlants" id="OPUNC05G21690.1">
    <property type="protein sequence ID" value="OPUNC05G21690.1"/>
    <property type="gene ID" value="OPUNC05G21690"/>
</dbReference>
<reference evidence="4" key="2">
    <citation type="submission" date="2018-05" db="EMBL/GenBank/DDBJ databases">
        <title>OpunRS2 (Oryza punctata Reference Sequence Version 2).</title>
        <authorList>
            <person name="Zhang J."/>
            <person name="Kudrna D."/>
            <person name="Lee S."/>
            <person name="Talag J."/>
            <person name="Welchert J."/>
            <person name="Wing R.A."/>
        </authorList>
    </citation>
    <scope>NUCLEOTIDE SEQUENCE [LARGE SCALE GENOMIC DNA]</scope>
</reference>
<dbReference type="AlphaFoldDB" id="A0A0E0L551"/>
<evidence type="ECO:0000313" key="4">
    <source>
        <dbReference type="EnsemblPlants" id="OPUNC05G21690.1"/>
    </source>
</evidence>
<dbReference type="PANTHER" id="PTHR19321">
    <property type="entry name" value="PROTEIN REGULATOR OF CYTOKINESIS 1 PRC1-RELATED"/>
    <property type="match status" value="1"/>
</dbReference>
<evidence type="ECO:0000313" key="5">
    <source>
        <dbReference type="Proteomes" id="UP000026962"/>
    </source>
</evidence>
<keyword evidence="2" id="KW-0493">Microtubule</keyword>
<feature type="compositionally biased region" description="Basic and acidic residues" evidence="3">
    <location>
        <begin position="286"/>
        <end position="300"/>
    </location>
</feature>
<dbReference type="GO" id="GO:0000226">
    <property type="term" value="P:microtubule cytoskeleton organization"/>
    <property type="evidence" value="ECO:0007669"/>
    <property type="project" value="InterPro"/>
</dbReference>